<dbReference type="AlphaFoldDB" id="A0A0D7B049"/>
<evidence type="ECO:0000259" key="6">
    <source>
        <dbReference type="PROSITE" id="PS50865"/>
    </source>
</evidence>
<dbReference type="GO" id="GO:0008270">
    <property type="term" value="F:zinc ion binding"/>
    <property type="evidence" value="ECO:0007669"/>
    <property type="project" value="UniProtKB-KW"/>
</dbReference>
<feature type="compositionally biased region" description="Polar residues" evidence="5">
    <location>
        <begin position="81"/>
        <end position="95"/>
    </location>
</feature>
<keyword evidence="2 4" id="KW-0863">Zinc-finger</keyword>
<evidence type="ECO:0000256" key="2">
    <source>
        <dbReference type="ARBA" id="ARBA00022771"/>
    </source>
</evidence>
<dbReference type="Pfam" id="PF01753">
    <property type="entry name" value="zf-MYND"/>
    <property type="match status" value="1"/>
</dbReference>
<dbReference type="OrthoDB" id="437457at2759"/>
<dbReference type="InterPro" id="IPR002893">
    <property type="entry name" value="Znf_MYND"/>
</dbReference>
<dbReference type="EMBL" id="KN880659">
    <property type="protein sequence ID" value="KIY64003.1"/>
    <property type="molecule type" value="Genomic_DNA"/>
</dbReference>
<proteinExistence type="predicted"/>
<feature type="domain" description="MYND-type" evidence="6">
    <location>
        <begin position="11"/>
        <end position="47"/>
    </location>
</feature>
<evidence type="ECO:0000256" key="4">
    <source>
        <dbReference type="PROSITE-ProRule" id="PRU00134"/>
    </source>
</evidence>
<keyword evidence="3" id="KW-0862">Zinc</keyword>
<feature type="region of interest" description="Disordered" evidence="5">
    <location>
        <begin position="72"/>
        <end position="99"/>
    </location>
</feature>
<dbReference type="Proteomes" id="UP000054007">
    <property type="component" value="Unassembled WGS sequence"/>
</dbReference>
<evidence type="ECO:0000313" key="8">
    <source>
        <dbReference type="Proteomes" id="UP000054007"/>
    </source>
</evidence>
<dbReference type="PROSITE" id="PS01360">
    <property type="entry name" value="ZF_MYND_1"/>
    <property type="match status" value="1"/>
</dbReference>
<protein>
    <recommendedName>
        <fullName evidence="6">MYND-type domain-containing protein</fullName>
    </recommendedName>
</protein>
<keyword evidence="1" id="KW-0479">Metal-binding</keyword>
<keyword evidence="8" id="KW-1185">Reference proteome</keyword>
<organism evidence="7 8">
    <name type="scientific">Cylindrobasidium torrendii FP15055 ss-10</name>
    <dbReference type="NCBI Taxonomy" id="1314674"/>
    <lineage>
        <taxon>Eukaryota</taxon>
        <taxon>Fungi</taxon>
        <taxon>Dikarya</taxon>
        <taxon>Basidiomycota</taxon>
        <taxon>Agaricomycotina</taxon>
        <taxon>Agaricomycetes</taxon>
        <taxon>Agaricomycetidae</taxon>
        <taxon>Agaricales</taxon>
        <taxon>Marasmiineae</taxon>
        <taxon>Physalacriaceae</taxon>
        <taxon>Cylindrobasidium</taxon>
    </lineage>
</organism>
<evidence type="ECO:0000256" key="5">
    <source>
        <dbReference type="SAM" id="MobiDB-lite"/>
    </source>
</evidence>
<dbReference type="SUPFAM" id="SSF144232">
    <property type="entry name" value="HIT/MYND zinc finger-like"/>
    <property type="match status" value="1"/>
</dbReference>
<gene>
    <name evidence="7" type="ORF">CYLTODRAFT_425609</name>
</gene>
<reference evidence="7 8" key="1">
    <citation type="journal article" date="2015" name="Fungal Genet. Biol.">
        <title>Evolution of novel wood decay mechanisms in Agaricales revealed by the genome sequences of Fistulina hepatica and Cylindrobasidium torrendii.</title>
        <authorList>
            <person name="Floudas D."/>
            <person name="Held B.W."/>
            <person name="Riley R."/>
            <person name="Nagy L.G."/>
            <person name="Koehler G."/>
            <person name="Ransdell A.S."/>
            <person name="Younus H."/>
            <person name="Chow J."/>
            <person name="Chiniquy J."/>
            <person name="Lipzen A."/>
            <person name="Tritt A."/>
            <person name="Sun H."/>
            <person name="Haridas S."/>
            <person name="LaButti K."/>
            <person name="Ohm R.A."/>
            <person name="Kues U."/>
            <person name="Blanchette R.A."/>
            <person name="Grigoriev I.V."/>
            <person name="Minto R.E."/>
            <person name="Hibbett D.S."/>
        </authorList>
    </citation>
    <scope>NUCLEOTIDE SEQUENCE [LARGE SCALE GENOMIC DNA]</scope>
    <source>
        <strain evidence="7 8">FP15055 ss-10</strain>
    </source>
</reference>
<name>A0A0D7B049_9AGAR</name>
<dbReference type="STRING" id="1314674.A0A0D7B049"/>
<evidence type="ECO:0000256" key="3">
    <source>
        <dbReference type="ARBA" id="ARBA00022833"/>
    </source>
</evidence>
<sequence>MSMHPSLNQPCTLCSRPTSMWCSRCQSAWYCTPDHLGTDWPRHRKECVPVGQNYSLQQQQQLQQQVQQPQVQVQHQQQPLTSTHAHYHQQQSMHSPPTAYDDVPRNPSVEPGFHSVSAILFDPEAERARLVDIMCRPSHKPTEGICPVPMVHSHFPDNIAEGIVLTQGLNGEPLRFPLNLWYSPTCLQKSAPVNRAIAHVTAGANAKPWCGPVVVLKFNGSRRQGYADAGSNDLPALSAYFLAYK</sequence>
<evidence type="ECO:0000313" key="7">
    <source>
        <dbReference type="EMBL" id="KIY64003.1"/>
    </source>
</evidence>
<dbReference type="PROSITE" id="PS50865">
    <property type="entry name" value="ZF_MYND_2"/>
    <property type="match status" value="1"/>
</dbReference>
<evidence type="ECO:0000256" key="1">
    <source>
        <dbReference type="ARBA" id="ARBA00022723"/>
    </source>
</evidence>
<accession>A0A0D7B049</accession>
<dbReference type="Gene3D" id="6.10.140.2220">
    <property type="match status" value="1"/>
</dbReference>